<dbReference type="RefSeq" id="WP_084662008.1">
    <property type="nucleotide sequence ID" value="NZ_FWWY01000002.1"/>
</dbReference>
<reference evidence="3" key="1">
    <citation type="submission" date="2017-04" db="EMBL/GenBank/DDBJ databases">
        <authorList>
            <person name="Varghese N."/>
            <person name="Submissions S."/>
        </authorList>
    </citation>
    <scope>NUCLEOTIDE SEQUENCE [LARGE SCALE GENOMIC DNA]</scope>
    <source>
        <strain evidence="3">DSM 9293</strain>
    </source>
</reference>
<dbReference type="EMBL" id="FWWY01000002">
    <property type="protein sequence ID" value="SMC07986.1"/>
    <property type="molecule type" value="Genomic_DNA"/>
</dbReference>
<proteinExistence type="predicted"/>
<dbReference type="AlphaFoldDB" id="A0A1W1WP32"/>
<evidence type="ECO:0000259" key="1">
    <source>
        <dbReference type="Pfam" id="PF14491"/>
    </source>
</evidence>
<evidence type="ECO:0000313" key="3">
    <source>
        <dbReference type="Proteomes" id="UP000192660"/>
    </source>
</evidence>
<protein>
    <recommendedName>
        <fullName evidence="1">DUF4435 domain-containing protein</fullName>
    </recommendedName>
</protein>
<dbReference type="Proteomes" id="UP000192660">
    <property type="component" value="Unassembled WGS sequence"/>
</dbReference>
<accession>A0A1W1WP32</accession>
<gene>
    <name evidence="2" type="ORF">SAMN00768000_3571</name>
</gene>
<name>A0A1W1WP32_SULTA</name>
<evidence type="ECO:0000313" key="2">
    <source>
        <dbReference type="EMBL" id="SMC07986.1"/>
    </source>
</evidence>
<dbReference type="Pfam" id="PF14491">
    <property type="entry name" value="DUF4435"/>
    <property type="match status" value="1"/>
</dbReference>
<sequence length="276" mass="32087">MSFPHHKGPANWAKAEMNADRYSVQLFFEDEKLQPVYDTIVRKFLNQSQYAVYCLGGKSACIKRWHETQKNGTKNLRVFVVDKDLDDLLNVMITDPTDTLWYLNTHSIENVFLHPTLIYRVVALLRNIELRQITTLVDIDAWISQRRPIIVELVQSAFLAQKLNLNDIVINDTDFANLGEGLIEDKVHNVVVEISHRVTQSVSWQFHEEFQEISQDKRHWFGKTLMRDLICQCYKDVRQRPPEHVVLHHCAELITSDLLGVLGQKLEALSKRLQLA</sequence>
<feature type="domain" description="DUF4435" evidence="1">
    <location>
        <begin position="25"/>
        <end position="214"/>
    </location>
</feature>
<keyword evidence="3" id="KW-1185">Reference proteome</keyword>
<dbReference type="InterPro" id="IPR029492">
    <property type="entry name" value="DUF4435"/>
</dbReference>
<organism evidence="2 3">
    <name type="scientific">Sulfobacillus thermosulfidooxidans (strain DSM 9293 / VKM B-1269 / AT-1)</name>
    <dbReference type="NCBI Taxonomy" id="929705"/>
    <lineage>
        <taxon>Bacteria</taxon>
        <taxon>Bacillati</taxon>
        <taxon>Bacillota</taxon>
        <taxon>Clostridia</taxon>
        <taxon>Eubacteriales</taxon>
        <taxon>Clostridiales Family XVII. Incertae Sedis</taxon>
        <taxon>Sulfobacillus</taxon>
    </lineage>
</organism>